<dbReference type="SUPFAM" id="SSF52799">
    <property type="entry name" value="(Phosphotyrosine protein) phosphatases II"/>
    <property type="match status" value="1"/>
</dbReference>
<dbReference type="InterPro" id="IPR026893">
    <property type="entry name" value="Tyr/Ser_Pase_IphP-type"/>
</dbReference>
<dbReference type="Proteomes" id="UP000184241">
    <property type="component" value="Unassembled WGS sequence"/>
</dbReference>
<name>A0A1M5ZBY6_9CLOT</name>
<accession>A0A1M5ZBY6</accession>
<dbReference type="GO" id="GO:0004721">
    <property type="term" value="F:phosphoprotein phosphatase activity"/>
    <property type="evidence" value="ECO:0007669"/>
    <property type="project" value="InterPro"/>
</dbReference>
<protein>
    <submittedName>
        <fullName evidence="3">Protein-tyrosine phosphatase</fullName>
    </submittedName>
</protein>
<evidence type="ECO:0000313" key="3">
    <source>
        <dbReference type="EMBL" id="SHI21757.1"/>
    </source>
</evidence>
<feature type="domain" description="Tyrosine specific protein phosphatases" evidence="2">
    <location>
        <begin position="131"/>
        <end position="196"/>
    </location>
</feature>
<dbReference type="EMBL" id="FQXU01000008">
    <property type="protein sequence ID" value="SHI21757.1"/>
    <property type="molecule type" value="Genomic_DNA"/>
</dbReference>
<proteinExistence type="inferred from homology"/>
<organism evidence="3 4">
    <name type="scientific">Clostridium intestinale DSM 6191</name>
    <dbReference type="NCBI Taxonomy" id="1121320"/>
    <lineage>
        <taxon>Bacteria</taxon>
        <taxon>Bacillati</taxon>
        <taxon>Bacillota</taxon>
        <taxon>Clostridia</taxon>
        <taxon>Eubacteriales</taxon>
        <taxon>Clostridiaceae</taxon>
        <taxon>Clostridium</taxon>
    </lineage>
</organism>
<dbReference type="PANTHER" id="PTHR31126:SF1">
    <property type="entry name" value="TYROSINE SPECIFIC PROTEIN PHOSPHATASES DOMAIN-CONTAINING PROTEIN"/>
    <property type="match status" value="1"/>
</dbReference>
<dbReference type="Pfam" id="PF13350">
    <property type="entry name" value="Y_phosphatase3"/>
    <property type="match status" value="1"/>
</dbReference>
<reference evidence="3 4" key="1">
    <citation type="submission" date="2016-11" db="EMBL/GenBank/DDBJ databases">
        <authorList>
            <person name="Jaros S."/>
            <person name="Januszkiewicz K."/>
            <person name="Wedrychowicz H."/>
        </authorList>
    </citation>
    <scope>NUCLEOTIDE SEQUENCE [LARGE SCALE GENOMIC DNA]</scope>
    <source>
        <strain evidence="3 4">DSM 6191</strain>
    </source>
</reference>
<dbReference type="PANTHER" id="PTHR31126">
    <property type="entry name" value="TYROSINE-PROTEIN PHOSPHATASE"/>
    <property type="match status" value="1"/>
</dbReference>
<evidence type="ECO:0000256" key="1">
    <source>
        <dbReference type="ARBA" id="ARBA00009580"/>
    </source>
</evidence>
<dbReference type="PROSITE" id="PS50056">
    <property type="entry name" value="TYR_PHOSPHATASE_2"/>
    <property type="match status" value="1"/>
</dbReference>
<dbReference type="InterPro" id="IPR000387">
    <property type="entry name" value="Tyr_Pase_dom"/>
</dbReference>
<gene>
    <name evidence="3" type="ORF">SAMN02745941_02765</name>
</gene>
<dbReference type="AlphaFoldDB" id="A0A1M5ZBY6"/>
<comment type="similarity">
    <text evidence="1">Belongs to the protein-tyrosine phosphatase family.</text>
</comment>
<evidence type="ECO:0000259" key="2">
    <source>
        <dbReference type="PROSITE" id="PS50056"/>
    </source>
</evidence>
<sequence>MNNERRLKFIGLANFRDLGGYKTKDGKTVKWGKLYRSDGLNSLTEEDKVSFLNLGIKSIFDYRTKEEVDKKPDPIIDGTEYVNISAMTLEDGNEVNLDMKDLAKNLEQIRAIKNPLDILGKRYIQMAFGNEAYKKLINYALDEEKYPILQHCAAGKDRTGIGAALLLLAIDVPEETIIEDYLLSQEYFYESNEAYKKSIRDIEKYPEVEYLLDALMGVRREYIEGFLSAIKERYESIDEYLETEFGLTKEKKIKLKSMLLE</sequence>
<evidence type="ECO:0000313" key="4">
    <source>
        <dbReference type="Proteomes" id="UP000184241"/>
    </source>
</evidence>
<dbReference type="RefSeq" id="WP_073020279.1">
    <property type="nucleotide sequence ID" value="NZ_FQXU01000008.1"/>
</dbReference>
<dbReference type="InterPro" id="IPR029021">
    <property type="entry name" value="Prot-tyrosine_phosphatase-like"/>
</dbReference>
<dbReference type="Gene3D" id="3.90.190.10">
    <property type="entry name" value="Protein tyrosine phosphatase superfamily"/>
    <property type="match status" value="1"/>
</dbReference>